<feature type="compositionally biased region" description="Basic and acidic residues" evidence="1">
    <location>
        <begin position="57"/>
        <end position="77"/>
    </location>
</feature>
<feature type="region of interest" description="Disordered" evidence="1">
    <location>
        <begin position="1"/>
        <end position="77"/>
    </location>
</feature>
<evidence type="ECO:0000313" key="2">
    <source>
        <dbReference type="EMBL" id="PUZ69964.1"/>
    </source>
</evidence>
<name>A0A2T7EQ68_9POAL</name>
<keyword evidence="3" id="KW-1185">Reference proteome</keyword>
<evidence type="ECO:0000313" key="3">
    <source>
        <dbReference type="Proteomes" id="UP000244336"/>
    </source>
</evidence>
<dbReference type="EMBL" id="CM009750">
    <property type="protein sequence ID" value="PUZ69964.1"/>
    <property type="molecule type" value="Genomic_DNA"/>
</dbReference>
<accession>A0A2T7EQ68</accession>
<feature type="compositionally biased region" description="Polar residues" evidence="1">
    <location>
        <begin position="45"/>
        <end position="54"/>
    </location>
</feature>
<organism evidence="2 3">
    <name type="scientific">Panicum hallii var. hallii</name>
    <dbReference type="NCBI Taxonomy" id="1504633"/>
    <lineage>
        <taxon>Eukaryota</taxon>
        <taxon>Viridiplantae</taxon>
        <taxon>Streptophyta</taxon>
        <taxon>Embryophyta</taxon>
        <taxon>Tracheophyta</taxon>
        <taxon>Spermatophyta</taxon>
        <taxon>Magnoliopsida</taxon>
        <taxon>Liliopsida</taxon>
        <taxon>Poales</taxon>
        <taxon>Poaceae</taxon>
        <taxon>PACMAD clade</taxon>
        <taxon>Panicoideae</taxon>
        <taxon>Panicodae</taxon>
        <taxon>Paniceae</taxon>
        <taxon>Panicinae</taxon>
        <taxon>Panicum</taxon>
        <taxon>Panicum sect. Panicum</taxon>
    </lineage>
</organism>
<protein>
    <submittedName>
        <fullName evidence="2">Uncharacterized protein</fullName>
    </submittedName>
</protein>
<gene>
    <name evidence="2" type="ORF">GQ55_2G172700</name>
</gene>
<dbReference type="AlphaFoldDB" id="A0A2T7EQ68"/>
<reference evidence="2 3" key="1">
    <citation type="submission" date="2018-04" db="EMBL/GenBank/DDBJ databases">
        <title>WGS assembly of Panicum hallii var. hallii HAL2.</title>
        <authorList>
            <person name="Lovell J."/>
            <person name="Jenkins J."/>
            <person name="Lowry D."/>
            <person name="Mamidi S."/>
            <person name="Sreedasyam A."/>
            <person name="Weng X."/>
            <person name="Barry K."/>
            <person name="Bonette J."/>
            <person name="Campitelli B."/>
            <person name="Daum C."/>
            <person name="Gordon S."/>
            <person name="Gould B."/>
            <person name="Lipzen A."/>
            <person name="MacQueen A."/>
            <person name="Palacio-Mejia J."/>
            <person name="Plott C."/>
            <person name="Shakirov E."/>
            <person name="Shu S."/>
            <person name="Yoshinaga Y."/>
            <person name="Zane M."/>
            <person name="Rokhsar D."/>
            <person name="Grimwood J."/>
            <person name="Schmutz J."/>
            <person name="Juenger T."/>
        </authorList>
    </citation>
    <scope>NUCLEOTIDE SEQUENCE [LARGE SCALE GENOMIC DNA]</scope>
    <source>
        <strain evidence="3">cv. HAL2</strain>
    </source>
</reference>
<evidence type="ECO:0000256" key="1">
    <source>
        <dbReference type="SAM" id="MobiDB-lite"/>
    </source>
</evidence>
<proteinExistence type="predicted"/>
<sequence>MSAGAKEVLPGGGRATRRRRIRVPRDARAGRNGETSNGAGVVGRSSATAGSPQGTEAARRSSSRETVGRRAIEREKG</sequence>
<dbReference type="Gramene" id="PUZ69964">
    <property type="protein sequence ID" value="PUZ69964"/>
    <property type="gene ID" value="GQ55_2G172700"/>
</dbReference>
<dbReference type="Proteomes" id="UP000244336">
    <property type="component" value="Chromosome 2"/>
</dbReference>